<keyword evidence="2" id="KW-1185">Reference proteome</keyword>
<sequence>MFQLLILRHLSKENGECFTVRKNHAFLVELPTQLSNTHEPTRLSDVLKWFGFFGDRINDAAISFLEIYDDVGTTRPIYPKSFQNKLTLKEKEKFVFKYLDALDKGDLVNAEEKEDWNYITHPDADSARMWELLNKYASRGVHILSQKKK</sequence>
<evidence type="ECO:0000313" key="1">
    <source>
        <dbReference type="EMBL" id="ETO22966.1"/>
    </source>
</evidence>
<name>X6NAD0_RETFI</name>
<dbReference type="AlphaFoldDB" id="X6NAD0"/>
<dbReference type="Proteomes" id="UP000023152">
    <property type="component" value="Unassembled WGS sequence"/>
</dbReference>
<dbReference type="EMBL" id="ASPP01010330">
    <property type="protein sequence ID" value="ETO22966.1"/>
    <property type="molecule type" value="Genomic_DNA"/>
</dbReference>
<organism evidence="1 2">
    <name type="scientific">Reticulomyxa filosa</name>
    <dbReference type="NCBI Taxonomy" id="46433"/>
    <lineage>
        <taxon>Eukaryota</taxon>
        <taxon>Sar</taxon>
        <taxon>Rhizaria</taxon>
        <taxon>Retaria</taxon>
        <taxon>Foraminifera</taxon>
        <taxon>Monothalamids</taxon>
        <taxon>Reticulomyxidae</taxon>
        <taxon>Reticulomyxa</taxon>
    </lineage>
</organism>
<proteinExistence type="predicted"/>
<reference evidence="1 2" key="1">
    <citation type="journal article" date="2013" name="Curr. Biol.">
        <title>The Genome of the Foraminiferan Reticulomyxa filosa.</title>
        <authorList>
            <person name="Glockner G."/>
            <person name="Hulsmann N."/>
            <person name="Schleicher M."/>
            <person name="Noegel A.A."/>
            <person name="Eichinger L."/>
            <person name="Gallinger C."/>
            <person name="Pawlowski J."/>
            <person name="Sierra R."/>
            <person name="Euteneuer U."/>
            <person name="Pillet L."/>
            <person name="Moustafa A."/>
            <person name="Platzer M."/>
            <person name="Groth M."/>
            <person name="Szafranski K."/>
            <person name="Schliwa M."/>
        </authorList>
    </citation>
    <scope>NUCLEOTIDE SEQUENCE [LARGE SCALE GENOMIC DNA]</scope>
</reference>
<accession>X6NAD0</accession>
<evidence type="ECO:0000313" key="2">
    <source>
        <dbReference type="Proteomes" id="UP000023152"/>
    </source>
</evidence>
<comment type="caution">
    <text evidence="1">The sequence shown here is derived from an EMBL/GenBank/DDBJ whole genome shotgun (WGS) entry which is preliminary data.</text>
</comment>
<protein>
    <submittedName>
        <fullName evidence="1">Uncharacterized protein</fullName>
    </submittedName>
</protein>
<gene>
    <name evidence="1" type="ORF">RFI_14219</name>
</gene>